<accession>A0AAV5EY98</accession>
<feature type="region of interest" description="Disordered" evidence="8">
    <location>
        <begin position="24"/>
        <end position="77"/>
    </location>
</feature>
<keyword evidence="4" id="KW-0479">Metal-binding</keyword>
<dbReference type="GO" id="GO:0046872">
    <property type="term" value="F:metal ion binding"/>
    <property type="evidence" value="ECO:0007669"/>
    <property type="project" value="UniProtKB-KW"/>
</dbReference>
<keyword evidence="10" id="KW-1185">Reference proteome</keyword>
<dbReference type="EC" id="1.13.11.20" evidence="3"/>
<dbReference type="Proteomes" id="UP001054889">
    <property type="component" value="Unassembled WGS sequence"/>
</dbReference>
<sequence>MHAFTAVTPCAILDVLTPPYSEDQGRPSTYFNDIPIPSLPGKRSAARPSGLHDTNGNRQWTRVRVKGPTNEQCRQRHPSADAAEDYACWCGAGSFFLDGFDDFLAGNVCADSSDSTAGKMAMDAGDGGEDKQARCPVHRRVAGALAAGLGGHWPLPHEHTGLLLLRLRGRRRFLHRGESFIVKIKEMDRRCVA</sequence>
<evidence type="ECO:0000256" key="2">
    <source>
        <dbReference type="ARBA" id="ARBA00006622"/>
    </source>
</evidence>
<comment type="catalytic activity">
    <reaction evidence="7">
        <text>L-cysteine + O2 = 3-sulfino-L-alanine + H(+)</text>
        <dbReference type="Rhea" id="RHEA:20441"/>
        <dbReference type="ChEBI" id="CHEBI:15378"/>
        <dbReference type="ChEBI" id="CHEBI:15379"/>
        <dbReference type="ChEBI" id="CHEBI:35235"/>
        <dbReference type="ChEBI" id="CHEBI:61085"/>
        <dbReference type="EC" id="1.13.11.20"/>
    </reaction>
    <physiologicalReaction direction="left-to-right" evidence="7">
        <dbReference type="Rhea" id="RHEA:20442"/>
    </physiologicalReaction>
</comment>
<reference evidence="9" key="2">
    <citation type="submission" date="2021-12" db="EMBL/GenBank/DDBJ databases">
        <title>Resequencing data analysis of finger millet.</title>
        <authorList>
            <person name="Hatakeyama M."/>
            <person name="Aluri S."/>
            <person name="Balachadran M.T."/>
            <person name="Sivarajan S.R."/>
            <person name="Poveda L."/>
            <person name="Shimizu-Inatsugi R."/>
            <person name="Schlapbach R."/>
            <person name="Sreeman S.M."/>
            <person name="Shimizu K.K."/>
        </authorList>
    </citation>
    <scope>NUCLEOTIDE SEQUENCE</scope>
</reference>
<comment type="similarity">
    <text evidence="2">Belongs to the cysteine dioxygenase family.</text>
</comment>
<dbReference type="InterPro" id="IPR012864">
    <property type="entry name" value="PCO/ADO"/>
</dbReference>
<evidence type="ECO:0000256" key="7">
    <source>
        <dbReference type="ARBA" id="ARBA00024284"/>
    </source>
</evidence>
<dbReference type="PANTHER" id="PTHR22966">
    <property type="entry name" value="2-AMINOETHANETHIOL DIOXYGENASE"/>
    <property type="match status" value="1"/>
</dbReference>
<evidence type="ECO:0000256" key="1">
    <source>
        <dbReference type="ARBA" id="ARBA00001954"/>
    </source>
</evidence>
<keyword evidence="6" id="KW-0408">Iron</keyword>
<organism evidence="9 10">
    <name type="scientific">Eleusine coracana subsp. coracana</name>
    <dbReference type="NCBI Taxonomy" id="191504"/>
    <lineage>
        <taxon>Eukaryota</taxon>
        <taxon>Viridiplantae</taxon>
        <taxon>Streptophyta</taxon>
        <taxon>Embryophyta</taxon>
        <taxon>Tracheophyta</taxon>
        <taxon>Spermatophyta</taxon>
        <taxon>Magnoliopsida</taxon>
        <taxon>Liliopsida</taxon>
        <taxon>Poales</taxon>
        <taxon>Poaceae</taxon>
        <taxon>PACMAD clade</taxon>
        <taxon>Chloridoideae</taxon>
        <taxon>Cynodonteae</taxon>
        <taxon>Eleusininae</taxon>
        <taxon>Eleusine</taxon>
    </lineage>
</organism>
<dbReference type="AlphaFoldDB" id="A0AAV5EY98"/>
<dbReference type="Pfam" id="PF07847">
    <property type="entry name" value="PCO_ADO"/>
    <property type="match status" value="1"/>
</dbReference>
<reference evidence="9" key="1">
    <citation type="journal article" date="2018" name="DNA Res.">
        <title>Multiple hybrid de novo genome assembly of finger millet, an orphan allotetraploid crop.</title>
        <authorList>
            <person name="Hatakeyama M."/>
            <person name="Aluri S."/>
            <person name="Balachadran M.T."/>
            <person name="Sivarajan S.R."/>
            <person name="Patrignani A."/>
            <person name="Gruter S."/>
            <person name="Poveda L."/>
            <person name="Shimizu-Inatsugi R."/>
            <person name="Baeten J."/>
            <person name="Francoijs K.J."/>
            <person name="Nataraja K.N."/>
            <person name="Reddy Y.A.N."/>
            <person name="Phadnis S."/>
            <person name="Ravikumar R.L."/>
            <person name="Schlapbach R."/>
            <person name="Sreeman S.M."/>
            <person name="Shimizu K.K."/>
        </authorList>
    </citation>
    <scope>NUCLEOTIDE SEQUENCE</scope>
</reference>
<evidence type="ECO:0000256" key="6">
    <source>
        <dbReference type="ARBA" id="ARBA00023004"/>
    </source>
</evidence>
<comment type="caution">
    <text evidence="9">The sequence shown here is derived from an EMBL/GenBank/DDBJ whole genome shotgun (WGS) entry which is preliminary data.</text>
</comment>
<dbReference type="GO" id="GO:0017172">
    <property type="term" value="F:cysteine dioxygenase activity"/>
    <property type="evidence" value="ECO:0007669"/>
    <property type="project" value="UniProtKB-EC"/>
</dbReference>
<evidence type="ECO:0000313" key="10">
    <source>
        <dbReference type="Proteomes" id="UP001054889"/>
    </source>
</evidence>
<evidence type="ECO:0000256" key="8">
    <source>
        <dbReference type="SAM" id="MobiDB-lite"/>
    </source>
</evidence>
<keyword evidence="5" id="KW-0560">Oxidoreductase</keyword>
<evidence type="ECO:0000313" key="9">
    <source>
        <dbReference type="EMBL" id="GJN27507.1"/>
    </source>
</evidence>
<comment type="cofactor">
    <cofactor evidence="1">
        <name>Fe(2+)</name>
        <dbReference type="ChEBI" id="CHEBI:29033"/>
    </cofactor>
</comment>
<dbReference type="EMBL" id="BQKI01000079">
    <property type="protein sequence ID" value="GJN27507.1"/>
    <property type="molecule type" value="Genomic_DNA"/>
</dbReference>
<dbReference type="PANTHER" id="PTHR22966:SF52">
    <property type="entry name" value="CYSTEINE DIOXYGENASE"/>
    <property type="match status" value="1"/>
</dbReference>
<gene>
    <name evidence="9" type="primary">gb15537</name>
    <name evidence="9" type="ORF">PR202_gb15537</name>
</gene>
<proteinExistence type="inferred from homology"/>
<protein>
    <recommendedName>
        <fullName evidence="3">cysteine dioxygenase</fullName>
        <ecNumber evidence="3">1.13.11.20</ecNumber>
    </recommendedName>
</protein>
<evidence type="ECO:0000256" key="5">
    <source>
        <dbReference type="ARBA" id="ARBA00023002"/>
    </source>
</evidence>
<evidence type="ECO:0000256" key="4">
    <source>
        <dbReference type="ARBA" id="ARBA00022723"/>
    </source>
</evidence>
<name>A0AAV5EY98_ELECO</name>
<evidence type="ECO:0000256" key="3">
    <source>
        <dbReference type="ARBA" id="ARBA00013133"/>
    </source>
</evidence>